<evidence type="ECO:0000256" key="5">
    <source>
        <dbReference type="SAM" id="Phobius"/>
    </source>
</evidence>
<dbReference type="InterPro" id="IPR024199">
    <property type="entry name" value="Uncharacterised_DsbB"/>
</dbReference>
<feature type="transmembrane region" description="Helical" evidence="5">
    <location>
        <begin position="47"/>
        <end position="63"/>
    </location>
</feature>
<dbReference type="InterPro" id="IPR023380">
    <property type="entry name" value="DsbB-like_sf"/>
</dbReference>
<evidence type="ECO:0000256" key="1">
    <source>
        <dbReference type="ARBA" id="ARBA00004141"/>
    </source>
</evidence>
<dbReference type="GO" id="GO:0006457">
    <property type="term" value="P:protein folding"/>
    <property type="evidence" value="ECO:0007669"/>
    <property type="project" value="InterPro"/>
</dbReference>
<dbReference type="PIRSF" id="PIRSF033913">
    <property type="entry name" value="S-S_format_DsbB"/>
    <property type="match status" value="1"/>
</dbReference>
<dbReference type="GO" id="GO:0016020">
    <property type="term" value="C:membrane"/>
    <property type="evidence" value="ECO:0007669"/>
    <property type="project" value="UniProtKB-SubCell"/>
</dbReference>
<evidence type="ECO:0000256" key="2">
    <source>
        <dbReference type="ARBA" id="ARBA00022692"/>
    </source>
</evidence>
<keyword evidence="2 5" id="KW-0812">Transmembrane</keyword>
<evidence type="ECO:0000313" key="7">
    <source>
        <dbReference type="Proteomes" id="UP000602745"/>
    </source>
</evidence>
<comment type="subcellular location">
    <subcellularLocation>
        <location evidence="1">Membrane</location>
        <topology evidence="1">Multi-pass membrane protein</topology>
    </subcellularLocation>
</comment>
<dbReference type="Pfam" id="PF02600">
    <property type="entry name" value="DsbB"/>
    <property type="match status" value="1"/>
</dbReference>
<reference evidence="6" key="2">
    <citation type="submission" date="2020-09" db="EMBL/GenBank/DDBJ databases">
        <authorList>
            <person name="Sun Q."/>
            <person name="Sedlacek I."/>
        </authorList>
    </citation>
    <scope>NUCLEOTIDE SEQUENCE</scope>
    <source>
        <strain evidence="6">CCM 7684</strain>
    </source>
</reference>
<evidence type="ECO:0000256" key="4">
    <source>
        <dbReference type="ARBA" id="ARBA00023136"/>
    </source>
</evidence>
<keyword evidence="4 5" id="KW-0472">Membrane</keyword>
<dbReference type="RefSeq" id="WP_188410663.1">
    <property type="nucleotide sequence ID" value="NZ_BMCP01000004.1"/>
</dbReference>
<protein>
    <submittedName>
        <fullName evidence="6">Disulfide bond formation protein DsbB</fullName>
    </submittedName>
</protein>
<evidence type="ECO:0000256" key="3">
    <source>
        <dbReference type="ARBA" id="ARBA00022989"/>
    </source>
</evidence>
<dbReference type="EMBL" id="BMCP01000004">
    <property type="protein sequence ID" value="GGE51317.1"/>
    <property type="molecule type" value="Genomic_DNA"/>
</dbReference>
<organism evidence="6 7">
    <name type="scientific">Agaricicola taiwanensis</name>
    <dbReference type="NCBI Taxonomy" id="591372"/>
    <lineage>
        <taxon>Bacteria</taxon>
        <taxon>Pseudomonadati</taxon>
        <taxon>Pseudomonadota</taxon>
        <taxon>Alphaproteobacteria</taxon>
        <taxon>Rhodobacterales</taxon>
        <taxon>Paracoccaceae</taxon>
        <taxon>Agaricicola</taxon>
    </lineage>
</organism>
<sequence>MVRSLPLTPVSAALLVALGAAGTVGMALVFEHVFGYAPCPLCLQERWPYYIGVPLALAVFYAARGGASRRSVMIGLFLLALLFIVSAGLGTYHAGVEWKLWAGPSDCSGGSVTSNAGGLMGQLQSQARIVRCDEAAWRFAGLSFAGWNAVISLALAAIATLGMPRR</sequence>
<gene>
    <name evidence="6" type="ORF">GCM10007276_30500</name>
</gene>
<feature type="transmembrane region" description="Helical" evidence="5">
    <location>
        <begin position="144"/>
        <end position="163"/>
    </location>
</feature>
<dbReference type="GO" id="GO:0015035">
    <property type="term" value="F:protein-disulfide reductase activity"/>
    <property type="evidence" value="ECO:0007669"/>
    <property type="project" value="InterPro"/>
</dbReference>
<dbReference type="AlphaFoldDB" id="A0A8J2YKV6"/>
<dbReference type="Gene3D" id="1.20.1550.10">
    <property type="entry name" value="DsbB-like"/>
    <property type="match status" value="1"/>
</dbReference>
<keyword evidence="3 5" id="KW-1133">Transmembrane helix</keyword>
<dbReference type="SUPFAM" id="SSF158442">
    <property type="entry name" value="DsbB-like"/>
    <property type="match status" value="1"/>
</dbReference>
<dbReference type="InterPro" id="IPR003752">
    <property type="entry name" value="DiS_bond_form_DsbB/BdbC"/>
</dbReference>
<accession>A0A8J2YKV6</accession>
<keyword evidence="7" id="KW-1185">Reference proteome</keyword>
<dbReference type="Proteomes" id="UP000602745">
    <property type="component" value="Unassembled WGS sequence"/>
</dbReference>
<evidence type="ECO:0000313" key="6">
    <source>
        <dbReference type="EMBL" id="GGE51317.1"/>
    </source>
</evidence>
<comment type="caution">
    <text evidence="6">The sequence shown here is derived from an EMBL/GenBank/DDBJ whole genome shotgun (WGS) entry which is preliminary data.</text>
</comment>
<proteinExistence type="predicted"/>
<feature type="transmembrane region" description="Helical" evidence="5">
    <location>
        <begin position="75"/>
        <end position="95"/>
    </location>
</feature>
<name>A0A8J2YKV6_9RHOB</name>
<reference evidence="6" key="1">
    <citation type="journal article" date="2014" name="Int. J. Syst. Evol. Microbiol.">
        <title>Complete genome sequence of Corynebacterium casei LMG S-19264T (=DSM 44701T), isolated from a smear-ripened cheese.</title>
        <authorList>
            <consortium name="US DOE Joint Genome Institute (JGI-PGF)"/>
            <person name="Walter F."/>
            <person name="Albersmeier A."/>
            <person name="Kalinowski J."/>
            <person name="Ruckert C."/>
        </authorList>
    </citation>
    <scope>NUCLEOTIDE SEQUENCE</scope>
    <source>
        <strain evidence="6">CCM 7684</strain>
    </source>
</reference>